<comment type="similarity">
    <text evidence="3 7">Belongs to the flagella basal body rod proteins family.</text>
</comment>
<reference evidence="10 11" key="1">
    <citation type="submission" date="2021-04" db="EMBL/GenBank/DDBJ databases">
        <title>Paenibacillus sp. DLE-14 whole genome sequence.</title>
        <authorList>
            <person name="Ham Y.J."/>
        </authorList>
    </citation>
    <scope>NUCLEOTIDE SEQUENCE [LARGE SCALE GENOMIC DNA]</scope>
    <source>
        <strain evidence="10 11">DLE-14</strain>
    </source>
</reference>
<dbReference type="EMBL" id="JAGKSP010000023">
    <property type="protein sequence ID" value="MBP3966767.1"/>
    <property type="molecule type" value="Genomic_DNA"/>
</dbReference>
<proteinExistence type="inferred from homology"/>
<evidence type="ECO:0000259" key="8">
    <source>
        <dbReference type="Pfam" id="PF06429"/>
    </source>
</evidence>
<evidence type="ECO:0000256" key="4">
    <source>
        <dbReference type="ARBA" id="ARBA00016244"/>
    </source>
</evidence>
<accession>A0ABS5CLM9</accession>
<feature type="domain" description="Flagellar hook-associated protein FlgK helical" evidence="9">
    <location>
        <begin position="102"/>
        <end position="301"/>
    </location>
</feature>
<dbReference type="Pfam" id="PF06429">
    <property type="entry name" value="Flg_bbr_C"/>
    <property type="match status" value="1"/>
</dbReference>
<feature type="domain" description="Flagellar basal-body/hook protein C-terminal" evidence="8">
    <location>
        <begin position="481"/>
        <end position="519"/>
    </location>
</feature>
<evidence type="ECO:0000256" key="2">
    <source>
        <dbReference type="ARBA" id="ARBA00004613"/>
    </source>
</evidence>
<dbReference type="NCBIfam" id="TIGR02492">
    <property type="entry name" value="flgK_ends"/>
    <property type="match status" value="1"/>
</dbReference>
<keyword evidence="11" id="KW-1185">Reference proteome</keyword>
<dbReference type="InterPro" id="IPR053927">
    <property type="entry name" value="FlgK_helical"/>
</dbReference>
<keyword evidence="5 7" id="KW-0964">Secreted</keyword>
<evidence type="ECO:0000256" key="6">
    <source>
        <dbReference type="ARBA" id="ARBA00023143"/>
    </source>
</evidence>
<dbReference type="RefSeq" id="WP_210663973.1">
    <property type="nucleotide sequence ID" value="NZ_JAGKSP010000023.1"/>
</dbReference>
<gene>
    <name evidence="7 10" type="primary">flgK</name>
    <name evidence="10" type="ORF">I8J30_29195</name>
</gene>
<protein>
    <recommendedName>
        <fullName evidence="4 7">Flagellar hook-associated protein 1</fullName>
        <shortName evidence="7">HAP1</shortName>
    </recommendedName>
</protein>
<dbReference type="InterPro" id="IPR010930">
    <property type="entry name" value="Flg_bb/hook_C_dom"/>
</dbReference>
<evidence type="ECO:0000256" key="1">
    <source>
        <dbReference type="ARBA" id="ARBA00004365"/>
    </source>
</evidence>
<keyword evidence="6 7" id="KW-0975">Bacterial flagellum</keyword>
<evidence type="ECO:0000313" key="11">
    <source>
        <dbReference type="Proteomes" id="UP000673394"/>
    </source>
</evidence>
<name>A0ABS5CLM9_9BACL</name>
<comment type="caution">
    <text evidence="10">The sequence shown here is derived from an EMBL/GenBank/DDBJ whole genome shotgun (WGS) entry which is preliminary data.</text>
</comment>
<evidence type="ECO:0000259" key="9">
    <source>
        <dbReference type="Pfam" id="PF22638"/>
    </source>
</evidence>
<keyword evidence="10" id="KW-0282">Flagellum</keyword>
<dbReference type="PANTHER" id="PTHR30033:SF1">
    <property type="entry name" value="FLAGELLAR HOOK-ASSOCIATED PROTEIN 1"/>
    <property type="match status" value="1"/>
</dbReference>
<evidence type="ECO:0000256" key="7">
    <source>
        <dbReference type="RuleBase" id="RU362065"/>
    </source>
</evidence>
<evidence type="ECO:0000313" key="10">
    <source>
        <dbReference type="EMBL" id="MBP3966767.1"/>
    </source>
</evidence>
<dbReference type="PANTHER" id="PTHR30033">
    <property type="entry name" value="FLAGELLAR HOOK-ASSOCIATED PROTEIN 1"/>
    <property type="match status" value="1"/>
</dbReference>
<sequence length="526" mass="56081">MSSTFHGIETAKRSLFTQTAALNTTGHNISNANTAGYSRQVVNMQASRPMEYPGISRSNVPGQLGTGVEFSSITRVRQSFLDDQFRNENKSLGNWEIQADTLNKLQSIVNEPSDSGIRTVLDNFWKSWSDLSKDPENVTGRKIVRESAIALTDAFNQTSKQLRDLSTDLSNNIGVKVNEINSIITTISNLNTEISRVEGLGNDANDLRDQRDLLTDNLSKIVNINVVNTGAGYDISIGGMNLTTGGTATPTSVDALTAAFGTGDGSGDLNSGEVFGMFVAKNKYVADYQNQLNVLANSIANGEITITIPAGSMLPDGTTLKTPDGNSLTFAGSNRLLTQDTTVIVNGLNGLHKLGYTFDTPAKTGDDFFTSASGDITADSIRLNPTIAADASLIATSLRTTGTGGSEIAVKGNNTLAVLLSNIKDSKFSFTTTDGGVTTGSIDDYFRAIVGQLGVQGQEAQRQLNNQQVLAEQVDSSRQAVSGVSIDEEMSNMIKFQHAYGAAARFMTAYDEILEKLINGTGTVGR</sequence>
<evidence type="ECO:0000256" key="3">
    <source>
        <dbReference type="ARBA" id="ARBA00009677"/>
    </source>
</evidence>
<organism evidence="10 11">
    <name type="scientific">Paenibacillus lignilyticus</name>
    <dbReference type="NCBI Taxonomy" id="1172615"/>
    <lineage>
        <taxon>Bacteria</taxon>
        <taxon>Bacillati</taxon>
        <taxon>Bacillota</taxon>
        <taxon>Bacilli</taxon>
        <taxon>Bacillales</taxon>
        <taxon>Paenibacillaceae</taxon>
        <taxon>Paenibacillus</taxon>
    </lineage>
</organism>
<keyword evidence="10" id="KW-0966">Cell projection</keyword>
<dbReference type="Pfam" id="PF22638">
    <property type="entry name" value="FlgK_D1"/>
    <property type="match status" value="1"/>
</dbReference>
<keyword evidence="10" id="KW-0969">Cilium</keyword>
<dbReference type="SUPFAM" id="SSF64518">
    <property type="entry name" value="Phase 1 flagellin"/>
    <property type="match status" value="1"/>
</dbReference>
<evidence type="ECO:0000256" key="5">
    <source>
        <dbReference type="ARBA" id="ARBA00022525"/>
    </source>
</evidence>
<dbReference type="Proteomes" id="UP000673394">
    <property type="component" value="Unassembled WGS sequence"/>
</dbReference>
<comment type="subcellular location">
    <subcellularLocation>
        <location evidence="1 7">Bacterial flagellum</location>
    </subcellularLocation>
    <subcellularLocation>
        <location evidence="2 7">Secreted</location>
    </subcellularLocation>
</comment>
<dbReference type="InterPro" id="IPR002371">
    <property type="entry name" value="FlgK"/>
</dbReference>
<dbReference type="PRINTS" id="PR01005">
    <property type="entry name" value="FLGHOOKAP1"/>
</dbReference>